<evidence type="ECO:0000313" key="2">
    <source>
        <dbReference type="EMBL" id="GLQ07152.1"/>
    </source>
</evidence>
<keyword evidence="3" id="KW-1185">Reference proteome</keyword>
<dbReference type="Proteomes" id="UP001161409">
    <property type="component" value="Unassembled WGS sequence"/>
</dbReference>
<comment type="caution">
    <text evidence="2">The sequence shown here is derived from an EMBL/GenBank/DDBJ whole genome shotgun (WGS) entry which is preliminary data.</text>
</comment>
<reference evidence="2" key="2">
    <citation type="submission" date="2023-01" db="EMBL/GenBank/DDBJ databases">
        <title>Draft genome sequence of Sneathiella chinensis strain NBRC 103408.</title>
        <authorList>
            <person name="Sun Q."/>
            <person name="Mori K."/>
        </authorList>
    </citation>
    <scope>NUCLEOTIDE SEQUENCE</scope>
    <source>
        <strain evidence="2">NBRC 103408</strain>
    </source>
</reference>
<keyword evidence="1" id="KW-1133">Transmembrane helix</keyword>
<evidence type="ECO:0008006" key="4">
    <source>
        <dbReference type="Google" id="ProtNLM"/>
    </source>
</evidence>
<protein>
    <recommendedName>
        <fullName evidence="4">Transmembrane protein (PGPGW)</fullName>
    </recommendedName>
</protein>
<gene>
    <name evidence="2" type="ORF">GCM10007924_23730</name>
</gene>
<accession>A0ABQ5U760</accession>
<evidence type="ECO:0000256" key="1">
    <source>
        <dbReference type="SAM" id="Phobius"/>
    </source>
</evidence>
<keyword evidence="1" id="KW-0472">Membrane</keyword>
<keyword evidence="1" id="KW-0812">Transmembrane</keyword>
<reference evidence="2" key="1">
    <citation type="journal article" date="2014" name="Int. J. Syst. Evol. Microbiol.">
        <title>Complete genome of a new Firmicutes species belonging to the dominant human colonic microbiota ('Ruminococcus bicirculans') reveals two chromosomes and a selective capacity to utilize plant glucans.</title>
        <authorList>
            <consortium name="NISC Comparative Sequencing Program"/>
            <person name="Wegmann U."/>
            <person name="Louis P."/>
            <person name="Goesmann A."/>
            <person name="Henrissat B."/>
            <person name="Duncan S.H."/>
            <person name="Flint H.J."/>
        </authorList>
    </citation>
    <scope>NUCLEOTIDE SEQUENCE</scope>
    <source>
        <strain evidence="2">NBRC 103408</strain>
    </source>
</reference>
<name>A0ABQ5U760_9PROT</name>
<feature type="transmembrane region" description="Helical" evidence="1">
    <location>
        <begin position="35"/>
        <end position="66"/>
    </location>
</feature>
<dbReference type="EMBL" id="BSNF01000008">
    <property type="protein sequence ID" value="GLQ07152.1"/>
    <property type="molecule type" value="Genomic_DNA"/>
</dbReference>
<sequence length="94" mass="10784">MARSLPGAFFNDGIMNKKTLNKKIKIPDNRRNRLLLGWALIVGGLVGFLPVVGFWMLPLGIVVLSIDLPFARRLRRRAEVWWGRKKQKNGKQDD</sequence>
<dbReference type="InterPro" id="IPR019099">
    <property type="entry name" value="Uncharacterised_PGPGW_TM"/>
</dbReference>
<proteinExistence type="predicted"/>
<dbReference type="Pfam" id="PF09656">
    <property type="entry name" value="PGPGW"/>
    <property type="match status" value="1"/>
</dbReference>
<evidence type="ECO:0000313" key="3">
    <source>
        <dbReference type="Proteomes" id="UP001161409"/>
    </source>
</evidence>
<organism evidence="2 3">
    <name type="scientific">Sneathiella chinensis</name>
    <dbReference type="NCBI Taxonomy" id="349750"/>
    <lineage>
        <taxon>Bacteria</taxon>
        <taxon>Pseudomonadati</taxon>
        <taxon>Pseudomonadota</taxon>
        <taxon>Alphaproteobacteria</taxon>
        <taxon>Sneathiellales</taxon>
        <taxon>Sneathiellaceae</taxon>
        <taxon>Sneathiella</taxon>
    </lineage>
</organism>